<dbReference type="InterPro" id="IPR050710">
    <property type="entry name" value="Band7/mec-2_domain"/>
</dbReference>
<dbReference type="InterPro" id="IPR036013">
    <property type="entry name" value="Band_7/SPFH_dom_sf"/>
</dbReference>
<organism evidence="3 4">
    <name type="scientific">Streptomyces alkaliphilus</name>
    <dbReference type="NCBI Taxonomy" id="1472722"/>
    <lineage>
        <taxon>Bacteria</taxon>
        <taxon>Bacillati</taxon>
        <taxon>Actinomycetota</taxon>
        <taxon>Actinomycetes</taxon>
        <taxon>Kitasatosporales</taxon>
        <taxon>Streptomycetaceae</taxon>
        <taxon>Streptomyces</taxon>
    </lineage>
</organism>
<dbReference type="Pfam" id="PF01145">
    <property type="entry name" value="Band_7"/>
    <property type="match status" value="1"/>
</dbReference>
<name>A0A7W3Y2N2_9ACTN</name>
<feature type="compositionally biased region" description="Gly residues" evidence="1">
    <location>
        <begin position="189"/>
        <end position="204"/>
    </location>
</feature>
<feature type="region of interest" description="Disordered" evidence="1">
    <location>
        <begin position="171"/>
        <end position="204"/>
    </location>
</feature>
<dbReference type="PANTHER" id="PTHR43327">
    <property type="entry name" value="STOMATIN-LIKE PROTEIN 2, MITOCHONDRIAL"/>
    <property type="match status" value="1"/>
</dbReference>
<dbReference type="Gene3D" id="3.30.479.30">
    <property type="entry name" value="Band 7 domain"/>
    <property type="match status" value="1"/>
</dbReference>
<accession>A0A7W3Y2N2</accession>
<keyword evidence="4" id="KW-1185">Reference proteome</keyword>
<protein>
    <recommendedName>
        <fullName evidence="2">Band 7 domain-containing protein</fullName>
    </recommendedName>
</protein>
<reference evidence="4" key="1">
    <citation type="submission" date="2019-10" db="EMBL/GenBank/DDBJ databases">
        <title>Streptomyces sp. nov., a novel actinobacterium isolated from alkaline environment.</title>
        <authorList>
            <person name="Golinska P."/>
        </authorList>
    </citation>
    <scope>NUCLEOTIDE SEQUENCE [LARGE SCALE GENOMIC DNA]</scope>
    <source>
        <strain evidence="4">DSM 42118</strain>
    </source>
</reference>
<gene>
    <name evidence="3" type="ORF">FNQ90_15825</name>
</gene>
<evidence type="ECO:0000313" key="3">
    <source>
        <dbReference type="EMBL" id="MBB0245530.1"/>
    </source>
</evidence>
<dbReference type="PANTHER" id="PTHR43327:SF10">
    <property type="entry name" value="STOMATIN-LIKE PROTEIN 2, MITOCHONDRIAL"/>
    <property type="match status" value="1"/>
</dbReference>
<dbReference type="SUPFAM" id="SSF117892">
    <property type="entry name" value="Band 7/SPFH domain"/>
    <property type="match status" value="1"/>
</dbReference>
<evidence type="ECO:0000259" key="2">
    <source>
        <dbReference type="SMART" id="SM00244"/>
    </source>
</evidence>
<dbReference type="Proteomes" id="UP000538929">
    <property type="component" value="Unassembled WGS sequence"/>
</dbReference>
<sequence length="204" mass="21446">MVLLLFGMIAAIAAGLLAAGVKRVRPGEVAVVERAGAHHRTLSAGTHLLVPLRDRVRARLDLGERVLTLPPRTAHAGDRHQVTVACRVRWTVGDPERAVYAAADGPRSLEHLLDVEIRSAVSGMLAAEVPHRRTELEERLGETMREAGAARGMDVLAVEFDELTPTRPEAARVLPPGVLPGPASPEGAGEAGYPGGGPTGPGRG</sequence>
<comment type="caution">
    <text evidence="3">The sequence shown here is derived from an EMBL/GenBank/DDBJ whole genome shotgun (WGS) entry which is preliminary data.</text>
</comment>
<dbReference type="EMBL" id="VKHT01000520">
    <property type="protein sequence ID" value="MBB0245530.1"/>
    <property type="molecule type" value="Genomic_DNA"/>
</dbReference>
<feature type="domain" description="Band 7" evidence="2">
    <location>
        <begin position="19"/>
        <end position="173"/>
    </location>
</feature>
<dbReference type="SMART" id="SM00244">
    <property type="entry name" value="PHB"/>
    <property type="match status" value="1"/>
</dbReference>
<evidence type="ECO:0000313" key="4">
    <source>
        <dbReference type="Proteomes" id="UP000538929"/>
    </source>
</evidence>
<proteinExistence type="predicted"/>
<dbReference type="InterPro" id="IPR001107">
    <property type="entry name" value="Band_7"/>
</dbReference>
<evidence type="ECO:0000256" key="1">
    <source>
        <dbReference type="SAM" id="MobiDB-lite"/>
    </source>
</evidence>
<dbReference type="AlphaFoldDB" id="A0A7W3Y2N2"/>